<gene>
    <name evidence="3" type="ORF">MNOR_LOCUS10579</name>
</gene>
<feature type="compositionally biased region" description="Basic and acidic residues" evidence="1">
    <location>
        <begin position="387"/>
        <end position="397"/>
    </location>
</feature>
<evidence type="ECO:0000256" key="1">
    <source>
        <dbReference type="SAM" id="MobiDB-lite"/>
    </source>
</evidence>
<organism evidence="3 4">
    <name type="scientific">Meganyctiphanes norvegica</name>
    <name type="common">Northern krill</name>
    <name type="synonym">Thysanopoda norvegica</name>
    <dbReference type="NCBI Taxonomy" id="48144"/>
    <lineage>
        <taxon>Eukaryota</taxon>
        <taxon>Metazoa</taxon>
        <taxon>Ecdysozoa</taxon>
        <taxon>Arthropoda</taxon>
        <taxon>Crustacea</taxon>
        <taxon>Multicrustacea</taxon>
        <taxon>Malacostraca</taxon>
        <taxon>Eumalacostraca</taxon>
        <taxon>Eucarida</taxon>
        <taxon>Euphausiacea</taxon>
        <taxon>Euphausiidae</taxon>
        <taxon>Meganyctiphanes</taxon>
    </lineage>
</organism>
<name>A0AAV2QFA6_MEGNR</name>
<sequence length="397" mass="45040">MFLMIFMITEAVMTSPLQSGGIDAIKYSWETVSHNSHRQNKFIETNRSKIGNTILQNHHNDLAGRSKPMLKIPLLPNASTKYIPNIMYYSTTRKNDSILMNLIKVGVVGNKADGNTKQIFQHTTMFHADHGSEYSNPSIYSSNPYNQILGMEKNGNNCKSLNEMYLENLNDTQEIKNIEVGVQPSVLENLDLFNVDIWGQFKSLVLSYANWVEDETQLPLRLINRVLALGDRVNFINVVSKRVDPGLAEYLADKLQPFFERLAHFGLPLQGSGVLSTFLMKILNQIGTIILNQVRENILLAPSRLVSPEEFKNFQDYLKKTNPSAAMAVGVLLSGNVHSDTPLDKLEEISFSERQDNQVGSHDISNKRDHSDYRHRRGFSQFGYGDSDIHGRDNRYE</sequence>
<keyword evidence="4" id="KW-1185">Reference proteome</keyword>
<dbReference type="AlphaFoldDB" id="A0AAV2QFA6"/>
<evidence type="ECO:0000313" key="4">
    <source>
        <dbReference type="Proteomes" id="UP001497623"/>
    </source>
</evidence>
<accession>A0AAV2QFA6</accession>
<comment type="caution">
    <text evidence="3">The sequence shown here is derived from an EMBL/GenBank/DDBJ whole genome shotgun (WGS) entry which is preliminary data.</text>
</comment>
<evidence type="ECO:0000313" key="3">
    <source>
        <dbReference type="EMBL" id="CAL4078166.1"/>
    </source>
</evidence>
<keyword evidence="2" id="KW-0732">Signal</keyword>
<dbReference type="Proteomes" id="UP001497623">
    <property type="component" value="Unassembled WGS sequence"/>
</dbReference>
<feature type="non-terminal residue" evidence="3">
    <location>
        <position position="397"/>
    </location>
</feature>
<feature type="chain" id="PRO_5043741105" evidence="2">
    <location>
        <begin position="20"/>
        <end position="397"/>
    </location>
</feature>
<protein>
    <submittedName>
        <fullName evidence="3">Uncharacterized protein</fullName>
    </submittedName>
</protein>
<reference evidence="3 4" key="1">
    <citation type="submission" date="2024-05" db="EMBL/GenBank/DDBJ databases">
        <authorList>
            <person name="Wallberg A."/>
        </authorList>
    </citation>
    <scope>NUCLEOTIDE SEQUENCE [LARGE SCALE GENOMIC DNA]</scope>
</reference>
<feature type="signal peptide" evidence="2">
    <location>
        <begin position="1"/>
        <end position="19"/>
    </location>
</feature>
<evidence type="ECO:0000256" key="2">
    <source>
        <dbReference type="SAM" id="SignalP"/>
    </source>
</evidence>
<dbReference type="EMBL" id="CAXKWB010005389">
    <property type="protein sequence ID" value="CAL4078166.1"/>
    <property type="molecule type" value="Genomic_DNA"/>
</dbReference>
<proteinExistence type="predicted"/>
<feature type="region of interest" description="Disordered" evidence="1">
    <location>
        <begin position="354"/>
        <end position="397"/>
    </location>
</feature>